<organism evidence="3 4">
    <name type="scientific">Kwoniella shandongensis</name>
    <dbReference type="NCBI Taxonomy" id="1734106"/>
    <lineage>
        <taxon>Eukaryota</taxon>
        <taxon>Fungi</taxon>
        <taxon>Dikarya</taxon>
        <taxon>Basidiomycota</taxon>
        <taxon>Agaricomycotina</taxon>
        <taxon>Tremellomycetes</taxon>
        <taxon>Tremellales</taxon>
        <taxon>Cryptococcaceae</taxon>
        <taxon>Kwoniella</taxon>
    </lineage>
</organism>
<feature type="region of interest" description="Disordered" evidence="2">
    <location>
        <begin position="106"/>
        <end position="145"/>
    </location>
</feature>
<dbReference type="KEGG" id="ksn:43588304"/>
<feature type="compositionally biased region" description="Polar residues" evidence="2">
    <location>
        <begin position="457"/>
        <end position="468"/>
    </location>
</feature>
<evidence type="ECO:0000313" key="4">
    <source>
        <dbReference type="Proteomes" id="UP000322225"/>
    </source>
</evidence>
<reference evidence="3" key="1">
    <citation type="submission" date="2017-08" db="EMBL/GenBank/DDBJ databases">
        <authorList>
            <person name="Cuomo C."/>
            <person name="Billmyre B."/>
            <person name="Heitman J."/>
        </authorList>
    </citation>
    <scope>NUCLEOTIDE SEQUENCE</scope>
    <source>
        <strain evidence="3">CBS 12478</strain>
    </source>
</reference>
<gene>
    <name evidence="3" type="ORF">CI109_105666</name>
</gene>
<sequence length="977" mass="106431">MNPSTSNHFSFPMSSVTTAGPSNVHLPTSSLTPEEIERHQRSANGPTIDDPWLLAKRGSFPVPGARPATYKVGDRPSADELTYKSVEDRLNAEAASTGHAFMNGISRTPPPLPSTAHPTATAMQQTHSQPGPGHGLSLPGDTPDSITSFLAEMPTNMEDPTRHVLWTELIRLKTRSLELQIAEARRKEKEAELELMRLKTGAAAKSEAPELPSSNGHRGSQGNGNGQGSALTPAESSGRNGRGDDIGGEADHGRGHGHEQAPRQGPGPGQTHDNGRSIFFASGHGLGPDPLTTSTSSMSFPGPHAQVGPSEPTGNTANQQQQQNIDPFSYNQSSNIAGSSTNSLSNPQVDHLQSFFGGGQTAMSPFDLEAMLQSDNVNNFLSWLPDLGDGSTSLDPTSVALPSTADYSNSQQSQGLPMSYSSVDPSTGLPPGVNPDFMTSGLLPQSSPTRRRSPSPNESVSSQQQPPTKKTKRAAEKKLVVEQNASCVNCHKQLAKVMIRAPKSQLPNPISVNLRCPDCAPVSQPSTLPDQNVAGSGTSIGTVETRKRMRASMEIDDEEAKVKDRRCWCDVCQRIVGSGQILGGKEKEPIAYMAEIVCISCDSKYQRCTDCGGGGGPRVGIGKWRMKQVFHPGRKTCSLSHTRLGDRTRELGVHVTPTDFTPEQLKEVLTRCKALWNEKTLSRLAVPEMLEVDLPSHLSNPLRDYADVDDMVTRNWPSREAMIRADELDPKRFKRLLSLIWAHSKPRRSVRTVDLEEEWTKQNEENDDSDLSTVLANVKRTNMVIPAGSELIGMWGGEWDMQNGSLLISTFIPFEGTDGEDSTALSVGEMITKVQTLQHAINAERKSKAEKEGVAPNLLPPCQHLWSVSGGYIPLVRERFADILIRKRAFVHVEEYLTRHPEFIECIKARPVGLHPDIHRPLPQAAVEDSSGSEAPRPLILVRWLGNDFNAQKILEIKQMEFGGGKVKLKKRTRGKT</sequence>
<evidence type="ECO:0000256" key="1">
    <source>
        <dbReference type="SAM" id="Coils"/>
    </source>
</evidence>
<feature type="region of interest" description="Disordered" evidence="2">
    <location>
        <begin position="394"/>
        <end position="475"/>
    </location>
</feature>
<keyword evidence="1" id="KW-0175">Coiled coil</keyword>
<feature type="region of interest" description="Disordered" evidence="2">
    <location>
        <begin position="201"/>
        <end position="321"/>
    </location>
</feature>
<feature type="region of interest" description="Disordered" evidence="2">
    <location>
        <begin position="1"/>
        <end position="55"/>
    </location>
</feature>
<feature type="compositionally biased region" description="Polar residues" evidence="2">
    <location>
        <begin position="405"/>
        <end position="425"/>
    </location>
</feature>
<dbReference type="AlphaFoldDB" id="A0A5M6C0E9"/>
<dbReference type="EMBL" id="CP144060">
    <property type="protein sequence ID" value="WWD21182.1"/>
    <property type="molecule type" value="Genomic_DNA"/>
</dbReference>
<protein>
    <submittedName>
        <fullName evidence="3">Uncharacterized protein</fullName>
    </submittedName>
</protein>
<feature type="coiled-coil region" evidence="1">
    <location>
        <begin position="172"/>
        <end position="201"/>
    </location>
</feature>
<evidence type="ECO:0000313" key="3">
    <source>
        <dbReference type="EMBL" id="WWD21182.1"/>
    </source>
</evidence>
<evidence type="ECO:0000256" key="2">
    <source>
        <dbReference type="SAM" id="MobiDB-lite"/>
    </source>
</evidence>
<dbReference type="GeneID" id="43588304"/>
<dbReference type="RefSeq" id="XP_031861402.1">
    <property type="nucleotide sequence ID" value="XM_032004171.1"/>
</dbReference>
<feature type="compositionally biased region" description="Polar residues" evidence="2">
    <location>
        <begin position="116"/>
        <end position="129"/>
    </location>
</feature>
<reference evidence="3" key="2">
    <citation type="submission" date="2024-01" db="EMBL/GenBank/DDBJ databases">
        <title>Comparative genomics of Cryptococcus and Kwoniella reveals pathogenesis evolution and contrasting modes of karyotype evolution via chromosome fusion or intercentromeric recombination.</title>
        <authorList>
            <person name="Coelho M.A."/>
            <person name="David-Palma M."/>
            <person name="Shea T."/>
            <person name="Bowers K."/>
            <person name="McGinley-Smith S."/>
            <person name="Mohammad A.W."/>
            <person name="Gnirke A."/>
            <person name="Yurkov A.M."/>
            <person name="Nowrousian M."/>
            <person name="Sun S."/>
            <person name="Cuomo C.A."/>
            <person name="Heitman J."/>
        </authorList>
    </citation>
    <scope>NUCLEOTIDE SEQUENCE</scope>
    <source>
        <strain evidence="3">CBS 12478</strain>
    </source>
</reference>
<feature type="compositionally biased region" description="Polar residues" evidence="2">
    <location>
        <begin position="1"/>
        <end position="32"/>
    </location>
</feature>
<name>A0A5M6C0E9_9TREE</name>
<dbReference type="Proteomes" id="UP000322225">
    <property type="component" value="Chromosome 10"/>
</dbReference>
<proteinExistence type="predicted"/>
<feature type="compositionally biased region" description="Basic and acidic residues" evidence="2">
    <location>
        <begin position="241"/>
        <end position="261"/>
    </location>
</feature>
<keyword evidence="4" id="KW-1185">Reference proteome</keyword>
<dbReference type="OrthoDB" id="2129662at2759"/>
<accession>A0A5M6C0E9</accession>